<gene>
    <name evidence="2" type="ORF">NDU88_001153</name>
</gene>
<feature type="compositionally biased region" description="Pro residues" evidence="1">
    <location>
        <begin position="81"/>
        <end position="91"/>
    </location>
</feature>
<dbReference type="EMBL" id="JANPWB010000015">
    <property type="protein sequence ID" value="KAJ1087994.1"/>
    <property type="molecule type" value="Genomic_DNA"/>
</dbReference>
<reference evidence="2" key="1">
    <citation type="journal article" date="2022" name="bioRxiv">
        <title>Sequencing and chromosome-scale assembly of the giantPleurodeles waltlgenome.</title>
        <authorList>
            <person name="Brown T."/>
            <person name="Elewa A."/>
            <person name="Iarovenko S."/>
            <person name="Subramanian E."/>
            <person name="Araus A.J."/>
            <person name="Petzold A."/>
            <person name="Susuki M."/>
            <person name="Suzuki K.-i.T."/>
            <person name="Hayashi T."/>
            <person name="Toyoda A."/>
            <person name="Oliveira C."/>
            <person name="Osipova E."/>
            <person name="Leigh N.D."/>
            <person name="Simon A."/>
            <person name="Yun M.H."/>
        </authorList>
    </citation>
    <scope>NUCLEOTIDE SEQUENCE</scope>
    <source>
        <strain evidence="2">20211129_DDA</strain>
        <tissue evidence="2">Liver</tissue>
    </source>
</reference>
<accession>A0AAV7LCA6</accession>
<keyword evidence="3" id="KW-1185">Reference proteome</keyword>
<feature type="region of interest" description="Disordered" evidence="1">
    <location>
        <begin position="1"/>
        <end position="98"/>
    </location>
</feature>
<protein>
    <submittedName>
        <fullName evidence="2">Uncharacterized protein</fullName>
    </submittedName>
</protein>
<comment type="caution">
    <text evidence="2">The sequence shown here is derived from an EMBL/GenBank/DDBJ whole genome shotgun (WGS) entry which is preliminary data.</text>
</comment>
<dbReference type="Proteomes" id="UP001066276">
    <property type="component" value="Chromosome 11"/>
</dbReference>
<organism evidence="2 3">
    <name type="scientific">Pleurodeles waltl</name>
    <name type="common">Iberian ribbed newt</name>
    <dbReference type="NCBI Taxonomy" id="8319"/>
    <lineage>
        <taxon>Eukaryota</taxon>
        <taxon>Metazoa</taxon>
        <taxon>Chordata</taxon>
        <taxon>Craniata</taxon>
        <taxon>Vertebrata</taxon>
        <taxon>Euteleostomi</taxon>
        <taxon>Amphibia</taxon>
        <taxon>Batrachia</taxon>
        <taxon>Caudata</taxon>
        <taxon>Salamandroidea</taxon>
        <taxon>Salamandridae</taxon>
        <taxon>Pleurodelinae</taxon>
        <taxon>Pleurodeles</taxon>
    </lineage>
</organism>
<evidence type="ECO:0000313" key="3">
    <source>
        <dbReference type="Proteomes" id="UP001066276"/>
    </source>
</evidence>
<sequence>MSSFWLTPHWRRGSSPTLHASAAPPVAAVRRPHHRHTSHVPAPSPASPTRPGCLTTARLDGFGGDTGFVAGPPRDGKAHPGPFPHSPAPQRPRPEGPIQLTSLLPGGSTCRMLPQHRGPRLYQRGEDTRTPVLHLQVPCLHPATLPVWPSRTQTSACREWRLSVRPCPFA</sequence>
<dbReference type="AlphaFoldDB" id="A0AAV7LCA6"/>
<proteinExistence type="predicted"/>
<evidence type="ECO:0000256" key="1">
    <source>
        <dbReference type="SAM" id="MobiDB-lite"/>
    </source>
</evidence>
<name>A0AAV7LCA6_PLEWA</name>
<evidence type="ECO:0000313" key="2">
    <source>
        <dbReference type="EMBL" id="KAJ1087994.1"/>
    </source>
</evidence>